<gene>
    <name evidence="4" type="ORF">GEU84_002900</name>
</gene>
<dbReference type="SMART" id="SM00448">
    <property type="entry name" value="REC"/>
    <property type="match status" value="1"/>
</dbReference>
<dbReference type="EMBL" id="WHUT02000001">
    <property type="protein sequence ID" value="NUB43320.1"/>
    <property type="molecule type" value="Genomic_DNA"/>
</dbReference>
<comment type="caution">
    <text evidence="4">The sequence shown here is derived from an EMBL/GenBank/DDBJ whole genome shotgun (WGS) entry which is preliminary data.</text>
</comment>
<evidence type="ECO:0000313" key="4">
    <source>
        <dbReference type="EMBL" id="NUB43320.1"/>
    </source>
</evidence>
<dbReference type="SUPFAM" id="SSF52172">
    <property type="entry name" value="CheY-like"/>
    <property type="match status" value="1"/>
</dbReference>
<protein>
    <submittedName>
        <fullName evidence="4">Response regulator</fullName>
    </submittedName>
</protein>
<keyword evidence="5" id="KW-1185">Reference proteome</keyword>
<dbReference type="InterPro" id="IPR001789">
    <property type="entry name" value="Sig_transdc_resp-reg_receiver"/>
</dbReference>
<evidence type="ECO:0000259" key="3">
    <source>
        <dbReference type="PROSITE" id="PS50110"/>
    </source>
</evidence>
<dbReference type="Proteomes" id="UP000484076">
    <property type="component" value="Unassembled WGS sequence"/>
</dbReference>
<dbReference type="GO" id="GO:0000160">
    <property type="term" value="P:phosphorelay signal transduction system"/>
    <property type="evidence" value="ECO:0007669"/>
    <property type="project" value="InterPro"/>
</dbReference>
<keyword evidence="1 2" id="KW-0597">Phosphoprotein</keyword>
<dbReference type="InterPro" id="IPR050595">
    <property type="entry name" value="Bact_response_regulator"/>
</dbReference>
<organism evidence="4 5">
    <name type="scientific">Fertoeibacter niger</name>
    <dbReference type="NCBI Taxonomy" id="2656921"/>
    <lineage>
        <taxon>Bacteria</taxon>
        <taxon>Pseudomonadati</taxon>
        <taxon>Pseudomonadota</taxon>
        <taxon>Alphaproteobacteria</taxon>
        <taxon>Rhodobacterales</taxon>
        <taxon>Paracoccaceae</taxon>
        <taxon>Fertoeibacter</taxon>
    </lineage>
</organism>
<evidence type="ECO:0000313" key="5">
    <source>
        <dbReference type="Proteomes" id="UP000484076"/>
    </source>
</evidence>
<dbReference type="RefSeq" id="WP_174539279.1">
    <property type="nucleotide sequence ID" value="NZ_WHUT02000001.1"/>
</dbReference>
<evidence type="ECO:0000256" key="1">
    <source>
        <dbReference type="ARBA" id="ARBA00022553"/>
    </source>
</evidence>
<dbReference type="Gene3D" id="3.40.50.2300">
    <property type="match status" value="1"/>
</dbReference>
<dbReference type="InterPro" id="IPR011006">
    <property type="entry name" value="CheY-like_superfamily"/>
</dbReference>
<name>A0A8X8KMU0_9RHOB</name>
<dbReference type="PANTHER" id="PTHR44591">
    <property type="entry name" value="STRESS RESPONSE REGULATOR PROTEIN 1"/>
    <property type="match status" value="1"/>
</dbReference>
<reference evidence="4" key="1">
    <citation type="submission" date="2020-05" db="EMBL/GenBank/DDBJ databases">
        <title>Fertoebacter nigrum gen. nov., sp. nov., a new member of the family Rhodobacteraceae.</title>
        <authorList>
            <person name="Szuroczki S."/>
            <person name="Abbaszade G."/>
            <person name="Buni D."/>
            <person name="Schumann P."/>
            <person name="Toth E."/>
        </authorList>
    </citation>
    <scope>NUCLEOTIDE SEQUENCE</scope>
    <source>
        <strain evidence="4">RG-N-1a</strain>
    </source>
</reference>
<accession>A0A8X8KMU0</accession>
<dbReference type="Pfam" id="PF00072">
    <property type="entry name" value="Response_reg"/>
    <property type="match status" value="1"/>
</dbReference>
<feature type="modified residue" description="4-aspartylphosphate" evidence="2">
    <location>
        <position position="56"/>
    </location>
</feature>
<proteinExistence type="predicted"/>
<dbReference type="PANTHER" id="PTHR44591:SF21">
    <property type="entry name" value="TWO-COMPONENT RESPONSE REGULATOR"/>
    <property type="match status" value="1"/>
</dbReference>
<dbReference type="AlphaFoldDB" id="A0A8X8KMU0"/>
<evidence type="ECO:0000256" key="2">
    <source>
        <dbReference type="PROSITE-ProRule" id="PRU00169"/>
    </source>
</evidence>
<dbReference type="PROSITE" id="PS50110">
    <property type="entry name" value="RESPONSE_REGULATORY"/>
    <property type="match status" value="1"/>
</dbReference>
<feature type="domain" description="Response regulatory" evidence="3">
    <location>
        <begin position="6"/>
        <end position="129"/>
    </location>
</feature>
<sequence length="132" mass="14109">MPRERRILLAEQDITFQARVQRLLANVPGVVLTVVQDGHAALVAAMTRRFDLMILDQNVPQISGDRVLRHLRASTCPNTDTPVIRLCAAAAPAAECSPRAGAVPPTLMNTVLQKNPLSDAALVAAVARLLAA</sequence>